<dbReference type="GO" id="GO:0030234">
    <property type="term" value="F:enzyme regulator activity"/>
    <property type="evidence" value="ECO:0007669"/>
    <property type="project" value="InterPro"/>
</dbReference>
<dbReference type="Pfam" id="PF00566">
    <property type="entry name" value="RabGAP-TBC"/>
    <property type="match status" value="1"/>
</dbReference>
<dbReference type="InterPro" id="IPR009914">
    <property type="entry name" value="DPM2"/>
</dbReference>
<gene>
    <name evidence="10" type="ORF">FNF27_05490</name>
</gene>
<organism evidence="10 11">
    <name type="scientific">Cafeteria roenbergensis</name>
    <name type="common">Marine flagellate</name>
    <dbReference type="NCBI Taxonomy" id="33653"/>
    <lineage>
        <taxon>Eukaryota</taxon>
        <taxon>Sar</taxon>
        <taxon>Stramenopiles</taxon>
        <taxon>Bigyra</taxon>
        <taxon>Opalozoa</taxon>
        <taxon>Bicosoecida</taxon>
        <taxon>Cafeteriaceae</taxon>
        <taxon>Cafeteria</taxon>
    </lineage>
</organism>
<dbReference type="InterPro" id="IPR000195">
    <property type="entry name" value="Rab-GAP-TBC_dom"/>
</dbReference>
<feature type="region of interest" description="Disordered" evidence="7">
    <location>
        <begin position="641"/>
        <end position="661"/>
    </location>
</feature>
<dbReference type="OrthoDB" id="311279at2759"/>
<evidence type="ECO:0000256" key="8">
    <source>
        <dbReference type="SAM" id="Phobius"/>
    </source>
</evidence>
<evidence type="ECO:0000256" key="4">
    <source>
        <dbReference type="ARBA" id="ARBA00022824"/>
    </source>
</evidence>
<dbReference type="GO" id="GO:0180047">
    <property type="term" value="P:dolichol phosphate mannose biosynthetic process"/>
    <property type="evidence" value="ECO:0007669"/>
    <property type="project" value="InterPro"/>
</dbReference>
<feature type="domain" description="Rab-GAP TBC" evidence="9">
    <location>
        <begin position="25"/>
        <end position="219"/>
    </location>
</feature>
<comment type="subcellular location">
    <subcellularLocation>
        <location evidence="1">Endoplasmic reticulum membrane</location>
        <topology evidence="1">Multi-pass membrane protein</topology>
    </subcellularLocation>
</comment>
<sequence length="661" mass="69393">MAFPSSDDITVPSTDEELKAACRLGLHPALRRSLWRRLVKAEPRADFYSAACVRVFGSAQPKPSRLFRVPFLGNTPWAAPPDIVPLLSQPSVSTSSAHDRIVCVLAQLYGLVHCPMAANLALLLLAHASEAESFAVLESLLSPAAGERRLFQTPSDDAAFARAFMEVTRERHPQLIRHLETCGRDAALRMFESWFRTLFYGWLPFADVLCIVDVFLSEGPKALIRLGMAWLRARKRALKRCSTIDEVEASLRGWVAGAAEPDDAFAYTYPAMAEHGFALRRLGRDVIAGYMTQALRRAGGSGGGGSGGGGIGGGGSGGSVAGLIAGAVSGSIRRGISGSAAGADDDDDDDDDGGMGAARWQGHPTDFLFQLQPHVTLFPAHPPSAVAARAHSVPPAGAHEHGPAASAAPAAAGAGAPAHRHAPRLHLSSDRMTLSTSDFTAFGGARSSTAVALRLPDTFSRCTASAELLFELGLISARDLHDAAFGVEPEVELHGLEAFGLVDGSASVSFSRSAAGRLGPASLARVDAAEKKERAEAAELAEQQAHAFGGEAAVADLKARHEDMGAMDKVLGMALIGAGAAIFVYYTLWVLVMPFLAEGHWLAPFFPLSHWAGVLLPAVLLVVGLSLAATFIGVVMMRSGKKKSAGGGAPAVKGPKAKKDD</sequence>
<dbReference type="PANTHER" id="PTHR15039:SF11">
    <property type="entry name" value="DOLICHOL PHOSPHATE-MANNOSE BIOSYNTHESIS REGULATORY PROTEIN"/>
    <property type="match status" value="1"/>
</dbReference>
<evidence type="ECO:0000259" key="9">
    <source>
        <dbReference type="PROSITE" id="PS50086"/>
    </source>
</evidence>
<dbReference type="Pfam" id="PF07297">
    <property type="entry name" value="DPM2"/>
    <property type="match status" value="1"/>
</dbReference>
<keyword evidence="3 8" id="KW-0812">Transmembrane</keyword>
<reference evidence="10 11" key="1">
    <citation type="submission" date="2019-07" db="EMBL/GenBank/DDBJ databases">
        <title>Genomes of Cafeteria roenbergensis.</title>
        <authorList>
            <person name="Fischer M.G."/>
            <person name="Hackl T."/>
            <person name="Roman M."/>
        </authorList>
    </citation>
    <scope>NUCLEOTIDE SEQUENCE [LARGE SCALE GENOMIC DNA]</scope>
    <source>
        <strain evidence="10 11">E4-10P</strain>
    </source>
</reference>
<dbReference type="GO" id="GO:0006506">
    <property type="term" value="P:GPI anchor biosynthetic process"/>
    <property type="evidence" value="ECO:0007669"/>
    <property type="project" value="TreeGrafter"/>
</dbReference>
<feature type="transmembrane region" description="Helical" evidence="8">
    <location>
        <begin position="198"/>
        <end position="216"/>
    </location>
</feature>
<feature type="region of interest" description="Disordered" evidence="7">
    <location>
        <begin position="337"/>
        <end position="361"/>
    </location>
</feature>
<evidence type="ECO:0000256" key="3">
    <source>
        <dbReference type="ARBA" id="ARBA00022692"/>
    </source>
</evidence>
<dbReference type="GO" id="GO:0033185">
    <property type="term" value="C:dolichol-phosphate-mannose synthase complex"/>
    <property type="evidence" value="ECO:0007669"/>
    <property type="project" value="TreeGrafter"/>
</dbReference>
<evidence type="ECO:0000256" key="5">
    <source>
        <dbReference type="ARBA" id="ARBA00022989"/>
    </source>
</evidence>
<evidence type="ECO:0000313" key="10">
    <source>
        <dbReference type="EMBL" id="KAA0172999.1"/>
    </source>
</evidence>
<evidence type="ECO:0000256" key="7">
    <source>
        <dbReference type="SAM" id="MobiDB-lite"/>
    </source>
</evidence>
<comment type="similarity">
    <text evidence="2">Belongs to the DPM2 family.</text>
</comment>
<dbReference type="PROSITE" id="PS50086">
    <property type="entry name" value="TBC_RABGAP"/>
    <property type="match status" value="1"/>
</dbReference>
<evidence type="ECO:0000256" key="6">
    <source>
        <dbReference type="ARBA" id="ARBA00023136"/>
    </source>
</evidence>
<dbReference type="AlphaFoldDB" id="A0A5A8E695"/>
<keyword evidence="6 8" id="KW-0472">Membrane</keyword>
<dbReference type="PANTHER" id="PTHR15039">
    <property type="entry name" value="DOLICHOL PHOSPHATE-MANNOSE BIOSYNTHESIS REGULATORY PROTEIN"/>
    <property type="match status" value="1"/>
</dbReference>
<dbReference type="InterPro" id="IPR035969">
    <property type="entry name" value="Rab-GAP_TBC_sf"/>
</dbReference>
<dbReference type="GO" id="GO:0005789">
    <property type="term" value="C:endoplasmic reticulum membrane"/>
    <property type="evidence" value="ECO:0007669"/>
    <property type="project" value="UniProtKB-SubCell"/>
</dbReference>
<feature type="region of interest" description="Disordered" evidence="7">
    <location>
        <begin position="388"/>
        <end position="429"/>
    </location>
</feature>
<dbReference type="Proteomes" id="UP000322899">
    <property type="component" value="Unassembled WGS sequence"/>
</dbReference>
<comment type="caution">
    <text evidence="10">The sequence shown here is derived from an EMBL/GenBank/DDBJ whole genome shotgun (WGS) entry which is preliminary data.</text>
</comment>
<dbReference type="SUPFAM" id="SSF47923">
    <property type="entry name" value="Ypt/Rab-GAP domain of gyp1p"/>
    <property type="match status" value="1"/>
</dbReference>
<feature type="transmembrane region" description="Helical" evidence="8">
    <location>
        <begin position="570"/>
        <end position="591"/>
    </location>
</feature>
<protein>
    <recommendedName>
        <fullName evidence="9">Rab-GAP TBC domain-containing protein</fullName>
    </recommendedName>
</protein>
<accession>A0A5A8E695</accession>
<keyword evidence="5 8" id="KW-1133">Transmembrane helix</keyword>
<dbReference type="Gene3D" id="1.10.472.80">
    <property type="entry name" value="Ypt/Rab-GAP domain of gyp1p, domain 3"/>
    <property type="match status" value="1"/>
</dbReference>
<name>A0A5A8E695_CAFRO</name>
<feature type="transmembrane region" description="Helical" evidence="8">
    <location>
        <begin position="611"/>
        <end position="635"/>
    </location>
</feature>
<evidence type="ECO:0000313" key="11">
    <source>
        <dbReference type="Proteomes" id="UP000322899"/>
    </source>
</evidence>
<evidence type="ECO:0000256" key="1">
    <source>
        <dbReference type="ARBA" id="ARBA00004477"/>
    </source>
</evidence>
<evidence type="ECO:0000256" key="2">
    <source>
        <dbReference type="ARBA" id="ARBA00005478"/>
    </source>
</evidence>
<proteinExistence type="inferred from homology"/>
<feature type="compositionally biased region" description="Acidic residues" evidence="7">
    <location>
        <begin position="343"/>
        <end position="353"/>
    </location>
</feature>
<feature type="compositionally biased region" description="Low complexity" evidence="7">
    <location>
        <begin position="403"/>
        <end position="417"/>
    </location>
</feature>
<keyword evidence="4" id="KW-0256">Endoplasmic reticulum</keyword>
<dbReference type="EMBL" id="VLTO01000039">
    <property type="protein sequence ID" value="KAA0172999.1"/>
    <property type="molecule type" value="Genomic_DNA"/>
</dbReference>